<reference evidence="9 10" key="2">
    <citation type="submission" date="2018-06" db="EMBL/GenBank/DDBJ databases">
        <title>Metagenomic assembly of (sub)arctic Cyanobacteria and their associated microbiome from non-axenic cultures.</title>
        <authorList>
            <person name="Baurain D."/>
        </authorList>
    </citation>
    <scope>NUCLEOTIDE SEQUENCE [LARGE SCALE GENOMIC DNA]</scope>
    <source>
        <strain evidence="9">ULC066bin1</strain>
    </source>
</reference>
<keyword evidence="4 7" id="KW-0812">Transmembrane</keyword>
<feature type="transmembrane region" description="Helical" evidence="7">
    <location>
        <begin position="398"/>
        <end position="419"/>
    </location>
</feature>
<dbReference type="AlphaFoldDB" id="A0A2W4WQY5"/>
<feature type="transmembrane region" description="Helical" evidence="7">
    <location>
        <begin position="60"/>
        <end position="80"/>
    </location>
</feature>
<dbReference type="Gene3D" id="1.20.1250.20">
    <property type="entry name" value="MFS general substrate transporter like domains"/>
    <property type="match status" value="2"/>
</dbReference>
<dbReference type="GO" id="GO:0022857">
    <property type="term" value="F:transmembrane transporter activity"/>
    <property type="evidence" value="ECO:0007669"/>
    <property type="project" value="InterPro"/>
</dbReference>
<dbReference type="EMBL" id="QBML01000003">
    <property type="protein sequence ID" value="PZO44269.1"/>
    <property type="molecule type" value="Genomic_DNA"/>
</dbReference>
<feature type="transmembrane region" description="Helical" evidence="7">
    <location>
        <begin position="111"/>
        <end position="128"/>
    </location>
</feature>
<comment type="subcellular location">
    <subcellularLocation>
        <location evidence="1">Cell membrane</location>
        <topology evidence="1">Multi-pass membrane protein</topology>
    </subcellularLocation>
</comment>
<dbReference type="PROSITE" id="PS50850">
    <property type="entry name" value="MFS"/>
    <property type="match status" value="1"/>
</dbReference>
<dbReference type="InterPro" id="IPR036259">
    <property type="entry name" value="MFS_trans_sf"/>
</dbReference>
<feature type="transmembrane region" description="Helical" evidence="7">
    <location>
        <begin position="270"/>
        <end position="288"/>
    </location>
</feature>
<feature type="transmembrane region" description="Helical" evidence="7">
    <location>
        <begin position="21"/>
        <end position="48"/>
    </location>
</feature>
<evidence type="ECO:0000256" key="6">
    <source>
        <dbReference type="ARBA" id="ARBA00023136"/>
    </source>
</evidence>
<evidence type="ECO:0000256" key="3">
    <source>
        <dbReference type="ARBA" id="ARBA00022475"/>
    </source>
</evidence>
<dbReference type="InterPro" id="IPR011701">
    <property type="entry name" value="MFS"/>
</dbReference>
<name>A0A2W4WQY5_9CYAN</name>
<feature type="transmembrane region" description="Helical" evidence="7">
    <location>
        <begin position="87"/>
        <end position="105"/>
    </location>
</feature>
<dbReference type="PANTHER" id="PTHR43266:SF2">
    <property type="entry name" value="MAJOR FACILITATOR SUPERFAMILY (MFS) PROFILE DOMAIN-CONTAINING PROTEIN"/>
    <property type="match status" value="1"/>
</dbReference>
<proteinExistence type="predicted"/>
<feature type="transmembrane region" description="Helical" evidence="7">
    <location>
        <begin position="149"/>
        <end position="177"/>
    </location>
</feature>
<protein>
    <submittedName>
        <fullName evidence="9">MFS transporter</fullName>
    </submittedName>
</protein>
<keyword evidence="2" id="KW-0813">Transport</keyword>
<feature type="domain" description="Major facilitator superfamily (MFS) profile" evidence="8">
    <location>
        <begin position="225"/>
        <end position="430"/>
    </location>
</feature>
<evidence type="ECO:0000256" key="2">
    <source>
        <dbReference type="ARBA" id="ARBA00022448"/>
    </source>
</evidence>
<evidence type="ECO:0000259" key="8">
    <source>
        <dbReference type="PROSITE" id="PS50850"/>
    </source>
</evidence>
<feature type="transmembrane region" description="Helical" evidence="7">
    <location>
        <begin position="324"/>
        <end position="346"/>
    </location>
</feature>
<organism evidence="9 10">
    <name type="scientific">Pseudanabaena frigida</name>
    <dbReference type="NCBI Taxonomy" id="945775"/>
    <lineage>
        <taxon>Bacteria</taxon>
        <taxon>Bacillati</taxon>
        <taxon>Cyanobacteriota</taxon>
        <taxon>Cyanophyceae</taxon>
        <taxon>Pseudanabaenales</taxon>
        <taxon>Pseudanabaenaceae</taxon>
        <taxon>Pseudanabaena</taxon>
    </lineage>
</organism>
<evidence type="ECO:0000256" key="4">
    <source>
        <dbReference type="ARBA" id="ARBA00022692"/>
    </source>
</evidence>
<feature type="transmembrane region" description="Helical" evidence="7">
    <location>
        <begin position="300"/>
        <end position="318"/>
    </location>
</feature>
<keyword evidence="6 7" id="KW-0472">Membrane</keyword>
<reference evidence="9 10" key="1">
    <citation type="submission" date="2018-04" db="EMBL/GenBank/DDBJ databases">
        <authorList>
            <person name="Go L.Y."/>
            <person name="Mitchell J.A."/>
        </authorList>
    </citation>
    <scope>NUCLEOTIDE SEQUENCE [LARGE SCALE GENOMIC DNA]</scope>
    <source>
        <strain evidence="9">ULC066bin1</strain>
    </source>
</reference>
<comment type="caution">
    <text evidence="9">The sequence shown here is derived from an EMBL/GenBank/DDBJ whole genome shotgun (WGS) entry which is preliminary data.</text>
</comment>
<accession>A0A2W4WQY5</accession>
<dbReference type="InterPro" id="IPR020846">
    <property type="entry name" value="MFS_dom"/>
</dbReference>
<feature type="transmembrane region" description="Helical" evidence="7">
    <location>
        <begin position="233"/>
        <end position="250"/>
    </location>
</feature>
<evidence type="ECO:0000313" key="9">
    <source>
        <dbReference type="EMBL" id="PZO44269.1"/>
    </source>
</evidence>
<feature type="transmembrane region" description="Helical" evidence="7">
    <location>
        <begin position="183"/>
        <end position="203"/>
    </location>
</feature>
<keyword evidence="5 7" id="KW-1133">Transmembrane helix</keyword>
<dbReference type="CDD" id="cd06173">
    <property type="entry name" value="MFS_MefA_like"/>
    <property type="match status" value="1"/>
</dbReference>
<evidence type="ECO:0000256" key="1">
    <source>
        <dbReference type="ARBA" id="ARBA00004651"/>
    </source>
</evidence>
<dbReference type="SUPFAM" id="SSF103473">
    <property type="entry name" value="MFS general substrate transporter"/>
    <property type="match status" value="1"/>
</dbReference>
<dbReference type="Pfam" id="PF07690">
    <property type="entry name" value="MFS_1"/>
    <property type="match status" value="1"/>
</dbReference>
<dbReference type="PANTHER" id="PTHR43266">
    <property type="entry name" value="MACROLIDE-EFFLUX PROTEIN"/>
    <property type="match status" value="1"/>
</dbReference>
<gene>
    <name evidence="9" type="ORF">DCF19_03450</name>
</gene>
<dbReference type="GO" id="GO:0005886">
    <property type="term" value="C:plasma membrane"/>
    <property type="evidence" value="ECO:0007669"/>
    <property type="project" value="UniProtKB-SubCell"/>
</dbReference>
<sequence>MSEPDLNSTVGYLAVLRNRQFLALWLAQILAQLVDKVVLILLIALAVAEGGNDVNTRESSIMIAMTLPAVFLGSIAGIFVDWHPKREVLILCNFLRGACIFAIPFAPRSLAVLLLFTFIISTLTNFFAPAEQSAIPLIVPKKDLLAANALFTITEVGSLIIGFAIGAPLLAFTLSIFPEARAYSREVLLGSLYFISGLFLFALPKNEIIHPKKVGTGIWTDLRDAFQYVRHNHLIGGAMLQMILLYAVLGAMQKLSLNLAEVVTGNREEFGSFVASVGVGLAIGAFIIGKFGKRFAHRPLPFIGFVGMAIGLLLYAFVTNQWVAWLIGGFIGINGALIVIPMRTVIQEYTPENMRGKVFGLLNNGENIAASLPLALIAVSLDFLTGVFGIQNGGKQQIGFQIVLIVFSLIVFGFGSWAWKRTRKALEKVL</sequence>
<evidence type="ECO:0000313" key="10">
    <source>
        <dbReference type="Proteomes" id="UP000249467"/>
    </source>
</evidence>
<evidence type="ECO:0000256" key="5">
    <source>
        <dbReference type="ARBA" id="ARBA00022989"/>
    </source>
</evidence>
<feature type="transmembrane region" description="Helical" evidence="7">
    <location>
        <begin position="367"/>
        <end position="392"/>
    </location>
</feature>
<evidence type="ECO:0000256" key="7">
    <source>
        <dbReference type="SAM" id="Phobius"/>
    </source>
</evidence>
<dbReference type="Proteomes" id="UP000249467">
    <property type="component" value="Unassembled WGS sequence"/>
</dbReference>
<keyword evidence="3" id="KW-1003">Cell membrane</keyword>